<sequence length="78" mass="8462">PDAWLWLVIGQYSPFCCTGLVPTRARVFYSGVGSGRRHVGPPGLSQSRVSAIQWHAVKEGSQPEKDSDGRRLTCGSGF</sequence>
<feature type="compositionally biased region" description="Basic and acidic residues" evidence="1">
    <location>
        <begin position="57"/>
        <end position="71"/>
    </location>
</feature>
<evidence type="ECO:0000256" key="1">
    <source>
        <dbReference type="SAM" id="MobiDB-lite"/>
    </source>
</evidence>
<dbReference type="WBParaSite" id="MCU_007261-RB">
    <property type="protein sequence ID" value="MCU_007261-RB"/>
    <property type="gene ID" value="MCU_007261"/>
</dbReference>
<protein>
    <submittedName>
        <fullName evidence="2">Secreted protein</fullName>
    </submittedName>
</protein>
<proteinExistence type="predicted"/>
<organism evidence="2">
    <name type="scientific">Mesocestoides corti</name>
    <name type="common">Flatworm</name>
    <dbReference type="NCBI Taxonomy" id="53468"/>
    <lineage>
        <taxon>Eukaryota</taxon>
        <taxon>Metazoa</taxon>
        <taxon>Spiralia</taxon>
        <taxon>Lophotrochozoa</taxon>
        <taxon>Platyhelminthes</taxon>
        <taxon>Cestoda</taxon>
        <taxon>Eucestoda</taxon>
        <taxon>Cyclophyllidea</taxon>
        <taxon>Mesocestoididae</taxon>
        <taxon>Mesocestoides</taxon>
    </lineage>
</organism>
<evidence type="ECO:0000313" key="2">
    <source>
        <dbReference type="WBParaSite" id="MCU_007261-RB"/>
    </source>
</evidence>
<accession>A0A5K3FGT8</accession>
<dbReference type="AlphaFoldDB" id="A0A5K3FGT8"/>
<reference evidence="2" key="1">
    <citation type="submission" date="2019-11" db="UniProtKB">
        <authorList>
            <consortium name="WormBaseParasite"/>
        </authorList>
    </citation>
    <scope>IDENTIFICATION</scope>
</reference>
<feature type="region of interest" description="Disordered" evidence="1">
    <location>
        <begin position="57"/>
        <end position="78"/>
    </location>
</feature>
<name>A0A5K3FGT8_MESCO</name>